<reference evidence="1" key="1">
    <citation type="submission" date="2016-01" db="EMBL/GenBank/DDBJ databases">
        <authorList>
            <person name="Peeters C."/>
        </authorList>
    </citation>
    <scope>NUCLEOTIDE SEQUENCE [LARGE SCALE GENOMIC DNA]</scope>
    <source>
        <strain evidence="1">LMG 22940</strain>
    </source>
</reference>
<evidence type="ECO:0000313" key="1">
    <source>
        <dbReference type="EMBL" id="SAL77790.1"/>
    </source>
</evidence>
<evidence type="ECO:0000313" key="2">
    <source>
        <dbReference type="Proteomes" id="UP000054770"/>
    </source>
</evidence>
<comment type="caution">
    <text evidence="1">The sequence shown here is derived from an EMBL/GenBank/DDBJ whole genome shotgun (WGS) entry which is preliminary data.</text>
</comment>
<dbReference type="Proteomes" id="UP000054770">
    <property type="component" value="Unassembled WGS sequence"/>
</dbReference>
<proteinExistence type="predicted"/>
<dbReference type="EMBL" id="FCON02000074">
    <property type="protein sequence ID" value="SAL77790.1"/>
    <property type="molecule type" value="Genomic_DNA"/>
</dbReference>
<name>A0A158KB79_9BURK</name>
<dbReference type="AlphaFoldDB" id="A0A158KB79"/>
<keyword evidence="2" id="KW-1185">Reference proteome</keyword>
<dbReference type="RefSeq" id="WP_087647319.1">
    <property type="nucleotide sequence ID" value="NZ_FCON02000074.1"/>
</dbReference>
<accession>A0A158KB79</accession>
<protein>
    <submittedName>
        <fullName evidence="1">Uncharacterized protein</fullName>
    </submittedName>
</protein>
<sequence>MPRFLTHYWQSLFAHMERARERRFLREARRAMNGCGCAIPASGATHDDEASRAERLEYIALYAQAGYFNMGYAVDAFQPPAEPPPTQDARF</sequence>
<dbReference type="OrthoDB" id="9133649at2"/>
<gene>
    <name evidence="1" type="ORF">AWB68_05278</name>
</gene>
<organism evidence="1 2">
    <name type="scientific">Caballeronia choica</name>
    <dbReference type="NCBI Taxonomy" id="326476"/>
    <lineage>
        <taxon>Bacteria</taxon>
        <taxon>Pseudomonadati</taxon>
        <taxon>Pseudomonadota</taxon>
        <taxon>Betaproteobacteria</taxon>
        <taxon>Burkholderiales</taxon>
        <taxon>Burkholderiaceae</taxon>
        <taxon>Caballeronia</taxon>
    </lineage>
</organism>